<keyword evidence="3" id="KW-1185">Reference proteome</keyword>
<organism evidence="2 3">
    <name type="scientific">Salimicrobium flavidum</name>
    <dbReference type="NCBI Taxonomy" id="570947"/>
    <lineage>
        <taxon>Bacteria</taxon>
        <taxon>Bacillati</taxon>
        <taxon>Bacillota</taxon>
        <taxon>Bacilli</taxon>
        <taxon>Bacillales</taxon>
        <taxon>Bacillaceae</taxon>
        <taxon>Salimicrobium</taxon>
    </lineage>
</organism>
<sequence length="203" mass="22106">MPGLWNVIEYLFPFALAAFFAVGFYALALFKDYFTRFMIRGDLDFAKNNNLSHMLTVFAFAMIAVGFAAPAAMSHSLSVSVVGMIIAIFSTSLAVVLMGIKMILGFTSIFEKGIDKGGSPSVWISIPILTLLGITFVRLYMGVSHNLMDVAAPSSLPLLLVLTVLVSLQVMFGFIGFSVLKNVNYFHDYVDGKEKSAGSYALI</sequence>
<keyword evidence="1" id="KW-1133">Transmembrane helix</keyword>
<keyword evidence="1" id="KW-0812">Transmembrane</keyword>
<keyword evidence="1" id="KW-0472">Membrane</keyword>
<feature type="transmembrane region" description="Helical" evidence="1">
    <location>
        <begin position="156"/>
        <end position="180"/>
    </location>
</feature>
<dbReference type="Proteomes" id="UP000187608">
    <property type="component" value="Unassembled WGS sequence"/>
</dbReference>
<dbReference type="InterPro" id="IPR059133">
    <property type="entry name" value="TsoY-like"/>
</dbReference>
<protein>
    <submittedName>
        <fullName evidence="2">Uncharacterized protein</fullName>
    </submittedName>
</protein>
<accession>A0A1N7J6V6</accession>
<feature type="transmembrane region" description="Helical" evidence="1">
    <location>
        <begin position="79"/>
        <end position="100"/>
    </location>
</feature>
<feature type="transmembrane region" description="Helical" evidence="1">
    <location>
        <begin position="51"/>
        <end position="73"/>
    </location>
</feature>
<evidence type="ECO:0000313" key="3">
    <source>
        <dbReference type="Proteomes" id="UP000187608"/>
    </source>
</evidence>
<proteinExistence type="predicted"/>
<reference evidence="3" key="1">
    <citation type="submission" date="2017-01" db="EMBL/GenBank/DDBJ databases">
        <authorList>
            <person name="Varghese N."/>
            <person name="Submissions S."/>
        </authorList>
    </citation>
    <scope>NUCLEOTIDE SEQUENCE [LARGE SCALE GENOMIC DNA]</scope>
    <source>
        <strain evidence="3">DSM 23127</strain>
    </source>
</reference>
<feature type="transmembrane region" description="Helical" evidence="1">
    <location>
        <begin position="12"/>
        <end position="30"/>
    </location>
</feature>
<evidence type="ECO:0000256" key="1">
    <source>
        <dbReference type="SAM" id="Phobius"/>
    </source>
</evidence>
<dbReference type="NCBIfam" id="NF047644">
    <property type="entry name" value="TsoY_fam"/>
    <property type="match status" value="1"/>
</dbReference>
<dbReference type="EMBL" id="FTOC01000004">
    <property type="protein sequence ID" value="SIS45044.1"/>
    <property type="molecule type" value="Genomic_DNA"/>
</dbReference>
<dbReference type="AlphaFoldDB" id="A0A1N7J6V6"/>
<evidence type="ECO:0000313" key="2">
    <source>
        <dbReference type="EMBL" id="SIS45044.1"/>
    </source>
</evidence>
<dbReference type="STRING" id="570947.SAMN05421687_10438"/>
<name>A0A1N7J6V6_9BACI</name>
<gene>
    <name evidence="2" type="ORF">SAMN05421687_10438</name>
</gene>
<dbReference type="RefSeq" id="WP_234983132.1">
    <property type="nucleotide sequence ID" value="NZ_FTOC01000004.1"/>
</dbReference>
<feature type="transmembrane region" description="Helical" evidence="1">
    <location>
        <begin position="121"/>
        <end position="141"/>
    </location>
</feature>